<name>I0H8F3_ACTM4</name>
<dbReference type="InterPro" id="IPR002509">
    <property type="entry name" value="NODB_dom"/>
</dbReference>
<reference evidence="4 5" key="1">
    <citation type="submission" date="2012-02" db="EMBL/GenBank/DDBJ databases">
        <title>Complete genome sequence of Actinoplanes missouriensis 431 (= NBRC 102363).</title>
        <authorList>
            <person name="Ohnishi Y."/>
            <person name="Ishikawa J."/>
            <person name="Sekine M."/>
            <person name="Hosoyama A."/>
            <person name="Harada T."/>
            <person name="Narita H."/>
            <person name="Hata T."/>
            <person name="Konno Y."/>
            <person name="Tutikane K."/>
            <person name="Fujita N."/>
            <person name="Horinouchi S."/>
            <person name="Hayakawa M."/>
        </authorList>
    </citation>
    <scope>NUCLEOTIDE SEQUENCE [LARGE SCALE GENOMIC DNA]</scope>
    <source>
        <strain evidence="5">ATCC 14538 / DSM 43046 / CBS 188.64 / JCM 3121 / NBRC 102363 / NCIMB 12654 / NRRL B-3342 / UNCC 431</strain>
    </source>
</reference>
<dbReference type="RefSeq" id="WP_014444184.1">
    <property type="nucleotide sequence ID" value="NC_017093.1"/>
</dbReference>
<dbReference type="PROSITE" id="PS51677">
    <property type="entry name" value="NODB"/>
    <property type="match status" value="1"/>
</dbReference>
<dbReference type="GO" id="GO:0016020">
    <property type="term" value="C:membrane"/>
    <property type="evidence" value="ECO:0007669"/>
    <property type="project" value="TreeGrafter"/>
</dbReference>
<dbReference type="HOGENOM" id="CLU_021264_2_0_11"/>
<dbReference type="PANTHER" id="PTHR10587">
    <property type="entry name" value="GLYCOSYL TRANSFERASE-RELATED"/>
    <property type="match status" value="1"/>
</dbReference>
<gene>
    <name evidence="4" type="ordered locus">AMIS_40700</name>
</gene>
<dbReference type="PANTHER" id="PTHR10587:SF133">
    <property type="entry name" value="CHITIN DEACETYLASE 1-RELATED"/>
    <property type="match status" value="1"/>
</dbReference>
<dbReference type="SUPFAM" id="SSF88713">
    <property type="entry name" value="Glycoside hydrolase/deacetylase"/>
    <property type="match status" value="1"/>
</dbReference>
<dbReference type="CDD" id="cd10917">
    <property type="entry name" value="CE4_NodB_like_6s_7s"/>
    <property type="match status" value="1"/>
</dbReference>
<dbReference type="AlphaFoldDB" id="I0H8F3"/>
<proteinExistence type="predicted"/>
<evidence type="ECO:0000313" key="5">
    <source>
        <dbReference type="Proteomes" id="UP000007882"/>
    </source>
</evidence>
<dbReference type="GO" id="GO:0005975">
    <property type="term" value="P:carbohydrate metabolic process"/>
    <property type="evidence" value="ECO:0007669"/>
    <property type="project" value="InterPro"/>
</dbReference>
<keyword evidence="5" id="KW-1185">Reference proteome</keyword>
<organism evidence="4 5">
    <name type="scientific">Actinoplanes missouriensis (strain ATCC 14538 / DSM 43046 / CBS 188.64 / JCM 3121 / NBRC 102363 / NCIMB 12654 / NRRL B-3342 / UNCC 431)</name>
    <dbReference type="NCBI Taxonomy" id="512565"/>
    <lineage>
        <taxon>Bacteria</taxon>
        <taxon>Bacillati</taxon>
        <taxon>Actinomycetota</taxon>
        <taxon>Actinomycetes</taxon>
        <taxon>Micromonosporales</taxon>
        <taxon>Micromonosporaceae</taxon>
        <taxon>Actinoplanes</taxon>
    </lineage>
</organism>
<protein>
    <submittedName>
        <fullName evidence="4">Putative polysaccharide deacetylase</fullName>
    </submittedName>
</protein>
<dbReference type="InterPro" id="IPR011330">
    <property type="entry name" value="Glyco_hydro/deAcase_b/a-brl"/>
</dbReference>
<dbReference type="Proteomes" id="UP000007882">
    <property type="component" value="Chromosome"/>
</dbReference>
<evidence type="ECO:0000256" key="2">
    <source>
        <dbReference type="ARBA" id="ARBA00022801"/>
    </source>
</evidence>
<evidence type="ECO:0000256" key="1">
    <source>
        <dbReference type="ARBA" id="ARBA00022723"/>
    </source>
</evidence>
<dbReference type="STRING" id="512565.AMIS_40700"/>
<dbReference type="GO" id="GO:0016810">
    <property type="term" value="F:hydrolase activity, acting on carbon-nitrogen (but not peptide) bonds"/>
    <property type="evidence" value="ECO:0007669"/>
    <property type="project" value="InterPro"/>
</dbReference>
<dbReference type="Pfam" id="PF01522">
    <property type="entry name" value="Polysacc_deac_1"/>
    <property type="match status" value="1"/>
</dbReference>
<dbReference type="PATRIC" id="fig|512565.3.peg.4055"/>
<keyword evidence="2" id="KW-0378">Hydrolase</keyword>
<keyword evidence="1" id="KW-0479">Metal-binding</keyword>
<dbReference type="KEGG" id="ams:AMIS_40700"/>
<evidence type="ECO:0000313" key="4">
    <source>
        <dbReference type="EMBL" id="BAL89290.1"/>
    </source>
</evidence>
<dbReference type="GO" id="GO:0046872">
    <property type="term" value="F:metal ion binding"/>
    <property type="evidence" value="ECO:0007669"/>
    <property type="project" value="UniProtKB-KW"/>
</dbReference>
<dbReference type="Gene3D" id="3.20.20.370">
    <property type="entry name" value="Glycoside hydrolase/deacetylase"/>
    <property type="match status" value="1"/>
</dbReference>
<dbReference type="eggNOG" id="COG0726">
    <property type="taxonomic scope" value="Bacteria"/>
</dbReference>
<evidence type="ECO:0000259" key="3">
    <source>
        <dbReference type="PROSITE" id="PS51677"/>
    </source>
</evidence>
<dbReference type="EMBL" id="AP012319">
    <property type="protein sequence ID" value="BAL89290.1"/>
    <property type="molecule type" value="Genomic_DNA"/>
</dbReference>
<feature type="domain" description="NodB homology" evidence="3">
    <location>
        <begin position="93"/>
        <end position="272"/>
    </location>
</feature>
<accession>I0H8F3</accession>
<sequence length="274" mass="29309">MTEFVNKQSATGDRSVAQGRSRRRIGAQLAVGLVAGSLVVGAAPQAGQAAPATVTAAAPAASAARQVQAAEAAALRVRTLEVAYSAAAKAKRKTVALTFDDGPSKYTPQVLDILKRNNVKATFCMLGNNVGPYQKTAKRIVREGHRLCNHSRNHPDFTDLSTSSARSQVVWTQKKIKSVTGRSPQVFRFPYGASNSRTRKVVRDQGLRILGWTVDTRDWSRPGTSVIVSRAVGNTRPGGVILMHDGGGNRSQTVAALDKTIKKLKAKGYTFVLA</sequence>
<dbReference type="InterPro" id="IPR050248">
    <property type="entry name" value="Polysacc_deacetylase_ArnD"/>
</dbReference>